<proteinExistence type="inferred from homology"/>
<dbReference type="InterPro" id="IPR015424">
    <property type="entry name" value="PyrdxlP-dep_Trfase"/>
</dbReference>
<comment type="cofactor">
    <cofactor evidence="1">
        <name>pyridoxal 5'-phosphate</name>
        <dbReference type="ChEBI" id="CHEBI:597326"/>
    </cofactor>
</comment>
<name>A0A438NC86_EXOME</name>
<comment type="similarity">
    <text evidence="3">Belongs to the class-III pyridoxal-phosphate-dependent aminotransferase family.</text>
</comment>
<dbReference type="GO" id="GO:0008483">
    <property type="term" value="F:transaminase activity"/>
    <property type="evidence" value="ECO:0007669"/>
    <property type="project" value="InterPro"/>
</dbReference>
<evidence type="ECO:0000256" key="1">
    <source>
        <dbReference type="ARBA" id="ARBA00001933"/>
    </source>
</evidence>
<accession>A0A438NC86</accession>
<comment type="caution">
    <text evidence="5">The sequence shown here is derived from an EMBL/GenBank/DDBJ whole genome shotgun (WGS) entry which is preliminary data.</text>
</comment>
<dbReference type="Gene3D" id="3.90.1150.10">
    <property type="entry name" value="Aspartate Aminotransferase, domain 1"/>
    <property type="match status" value="1"/>
</dbReference>
<dbReference type="InterPro" id="IPR015421">
    <property type="entry name" value="PyrdxlP-dep_Trfase_major"/>
</dbReference>
<reference evidence="5 6" key="1">
    <citation type="submission" date="2017-03" db="EMBL/GenBank/DDBJ databases">
        <title>Genomes of endolithic fungi from Antarctica.</title>
        <authorList>
            <person name="Coleine C."/>
            <person name="Masonjones S."/>
            <person name="Stajich J.E."/>
        </authorList>
    </citation>
    <scope>NUCLEOTIDE SEQUENCE [LARGE SCALE GENOMIC DNA]</scope>
    <source>
        <strain evidence="5 6">CCFEE 6314</strain>
    </source>
</reference>
<organism evidence="5 6">
    <name type="scientific">Exophiala mesophila</name>
    <name type="common">Black yeast-like fungus</name>
    <dbReference type="NCBI Taxonomy" id="212818"/>
    <lineage>
        <taxon>Eukaryota</taxon>
        <taxon>Fungi</taxon>
        <taxon>Dikarya</taxon>
        <taxon>Ascomycota</taxon>
        <taxon>Pezizomycotina</taxon>
        <taxon>Eurotiomycetes</taxon>
        <taxon>Chaetothyriomycetidae</taxon>
        <taxon>Chaetothyriales</taxon>
        <taxon>Herpotrichiellaceae</taxon>
        <taxon>Exophiala</taxon>
    </lineage>
</organism>
<evidence type="ECO:0000256" key="4">
    <source>
        <dbReference type="SAM" id="MobiDB-lite"/>
    </source>
</evidence>
<dbReference type="PANTHER" id="PTHR43713">
    <property type="entry name" value="GLUTAMATE-1-SEMIALDEHYDE 2,1-AMINOMUTASE"/>
    <property type="match status" value="1"/>
</dbReference>
<dbReference type="OrthoDB" id="425114at2759"/>
<evidence type="ECO:0000313" key="5">
    <source>
        <dbReference type="EMBL" id="RVX73392.1"/>
    </source>
</evidence>
<evidence type="ECO:0000256" key="3">
    <source>
        <dbReference type="RuleBase" id="RU003560"/>
    </source>
</evidence>
<dbReference type="Gene3D" id="3.40.640.10">
    <property type="entry name" value="Type I PLP-dependent aspartate aminotransferase-like (Major domain)"/>
    <property type="match status" value="1"/>
</dbReference>
<evidence type="ECO:0008006" key="7">
    <source>
        <dbReference type="Google" id="ProtNLM"/>
    </source>
</evidence>
<dbReference type="GO" id="GO:0030170">
    <property type="term" value="F:pyridoxal phosphate binding"/>
    <property type="evidence" value="ECO:0007669"/>
    <property type="project" value="InterPro"/>
</dbReference>
<dbReference type="InterPro" id="IPR015422">
    <property type="entry name" value="PyrdxlP-dep_Trfase_small"/>
</dbReference>
<gene>
    <name evidence="5" type="ORF">B0A52_03034</name>
</gene>
<evidence type="ECO:0000256" key="2">
    <source>
        <dbReference type="ARBA" id="ARBA00022898"/>
    </source>
</evidence>
<sequence>MVADVSTTYVGSALTEAQARYAELNSRSREANEAARQSLPGGNTRTPLYATPFPLTFKSGAGATLTSLDGDTYLDFLGDYSAGIFGHRDDRLVKAITDALQNGWNLGGHNMYEKELAAKVTSRFGPSGLELVRFTNSGTEANTLNCATALTFTGRKKILTFSAAFHGSTFMFPIDLMRKTTEIPTNLPHEFVIAPFNNIPATKAILDDLPKDSLAAIIVEPIQGSGGCRPASVEFLHFLRNIADQQRALLIVDEVMASRLSPNGYCASIGLRADLLSLGKYVGGGMTFGAFGGRREIMELYDPSKSRLQHGGTFNNNVVTMAAGIEGLKIYNASKVDRLNASGVGLKKTLQQILIDEGVYRHHPDGASRNLIEVDFMTGPSKVLPDDTSLPPSENLPRMFVSGLGSMLNVRFSGSQALLWQALFYHHMVQRHIYLAQRGYLPLNLELKDADLARFVECFKEFVLKHKQELLSSGS</sequence>
<dbReference type="Pfam" id="PF00202">
    <property type="entry name" value="Aminotran_3"/>
    <property type="match status" value="1"/>
</dbReference>
<dbReference type="SUPFAM" id="SSF53383">
    <property type="entry name" value="PLP-dependent transferases"/>
    <property type="match status" value="1"/>
</dbReference>
<dbReference type="InterPro" id="IPR005814">
    <property type="entry name" value="Aminotrans_3"/>
</dbReference>
<dbReference type="EMBL" id="NAJM01000008">
    <property type="protein sequence ID" value="RVX73392.1"/>
    <property type="molecule type" value="Genomic_DNA"/>
</dbReference>
<dbReference type="PANTHER" id="PTHR43713:SF3">
    <property type="entry name" value="GLUTAMATE-1-SEMIALDEHYDE 2,1-AMINOMUTASE 1, CHLOROPLASTIC-RELATED"/>
    <property type="match status" value="1"/>
</dbReference>
<dbReference type="AlphaFoldDB" id="A0A438NC86"/>
<protein>
    <recommendedName>
        <fullName evidence="7">Glutamate-1-semialdehyde 2,1-aminomutase</fullName>
    </recommendedName>
</protein>
<keyword evidence="2 3" id="KW-0663">Pyridoxal phosphate</keyword>
<dbReference type="Proteomes" id="UP000288859">
    <property type="component" value="Unassembled WGS sequence"/>
</dbReference>
<feature type="region of interest" description="Disordered" evidence="4">
    <location>
        <begin position="25"/>
        <end position="45"/>
    </location>
</feature>
<evidence type="ECO:0000313" key="6">
    <source>
        <dbReference type="Proteomes" id="UP000288859"/>
    </source>
</evidence>
<dbReference type="VEuPathDB" id="FungiDB:PV10_03712"/>